<keyword evidence="1" id="KW-0479">Metal-binding</keyword>
<dbReference type="OrthoDB" id="264354at2759"/>
<dbReference type="PROSITE" id="PS51292">
    <property type="entry name" value="ZF_RING_CH"/>
    <property type="match status" value="1"/>
</dbReference>
<comment type="caution">
    <text evidence="5">The sequence shown here is derived from an EMBL/GenBank/DDBJ whole genome shotgun (WGS) entry which is preliminary data.</text>
</comment>
<dbReference type="SUPFAM" id="SSF57850">
    <property type="entry name" value="RING/U-box"/>
    <property type="match status" value="1"/>
</dbReference>
<gene>
    <name evidence="5" type="ORF">PPROV_000323900</name>
</gene>
<dbReference type="InterPro" id="IPR013083">
    <property type="entry name" value="Znf_RING/FYVE/PHD"/>
</dbReference>
<accession>A0A830HBU4</accession>
<dbReference type="SMART" id="SM00744">
    <property type="entry name" value="RINGv"/>
    <property type="match status" value="1"/>
</dbReference>
<evidence type="ECO:0000313" key="6">
    <source>
        <dbReference type="Proteomes" id="UP000660262"/>
    </source>
</evidence>
<dbReference type="PANTHER" id="PTHR46347:SF1">
    <property type="entry name" value="RING_FYVE_PHD ZINC FINGER SUPERFAMILY PROTEIN"/>
    <property type="match status" value="1"/>
</dbReference>
<dbReference type="GO" id="GO:0008270">
    <property type="term" value="F:zinc ion binding"/>
    <property type="evidence" value="ECO:0007669"/>
    <property type="project" value="UniProtKB-KW"/>
</dbReference>
<dbReference type="PANTHER" id="PTHR46347">
    <property type="entry name" value="RING/FYVE/PHD ZINC FINGER SUPERFAMILY PROTEIN"/>
    <property type="match status" value="1"/>
</dbReference>
<evidence type="ECO:0000256" key="3">
    <source>
        <dbReference type="ARBA" id="ARBA00022833"/>
    </source>
</evidence>
<dbReference type="AlphaFoldDB" id="A0A830HBU4"/>
<proteinExistence type="predicted"/>
<sequence length="521" mass="57107">MASQESEQQQQQEPQHANDVEERVCRYCLSGPDDEDGEAMGPLISPCLCSGHQKHVHLACLRRWQRMVLVSQPTHPAFYHDDERQHRCGVCKGIFTCAPPTRHELMQSFTGPELGAMLEDGCVIGAHDAFSEELENKLEEMPEMFARITSYDHWVRSAYLIASVTEDDGKSKVQLDDARELDAFRSRLSETLELSVRGTRYRLLAESALEGVEQEHLGSALTALRAPRELVLASGHAAGDCGDDHVCAVNLMRPCAYGPDAPGPSVQVATSAVRQAVDAAASRWPAVSREVFEHVHVAHYVGGPCDEQKIVTCIVPGGQRGWSVVENLASALELAARRARAGDGTNGIGAGSSVRIHSLKSATDLNGLVGICIAYDSSAGRWLVRLPNGSGKRVKCENLTVLVNLDSPTAEQGEVHATQENGEAASPQARVLAFWGDARWSRTQLLGEIARGHWGLCKGNVCDIVSVPRARRRGLEGRLMYAPPSEMTEESLRDQMREVREVRGRRLGELAQEAEEQQQQE</sequence>
<evidence type="ECO:0000256" key="1">
    <source>
        <dbReference type="ARBA" id="ARBA00022723"/>
    </source>
</evidence>
<evidence type="ECO:0000313" key="5">
    <source>
        <dbReference type="EMBL" id="GHP04485.1"/>
    </source>
</evidence>
<evidence type="ECO:0000256" key="2">
    <source>
        <dbReference type="ARBA" id="ARBA00022771"/>
    </source>
</evidence>
<dbReference type="EMBL" id="BNJQ01000007">
    <property type="protein sequence ID" value="GHP04485.1"/>
    <property type="molecule type" value="Genomic_DNA"/>
</dbReference>
<keyword evidence="3" id="KW-0862">Zinc</keyword>
<organism evidence="5 6">
    <name type="scientific">Pycnococcus provasolii</name>
    <dbReference type="NCBI Taxonomy" id="41880"/>
    <lineage>
        <taxon>Eukaryota</taxon>
        <taxon>Viridiplantae</taxon>
        <taxon>Chlorophyta</taxon>
        <taxon>Pseudoscourfieldiophyceae</taxon>
        <taxon>Pseudoscourfieldiales</taxon>
        <taxon>Pycnococcaceae</taxon>
        <taxon>Pycnococcus</taxon>
    </lineage>
</organism>
<name>A0A830HBU4_9CHLO</name>
<reference evidence="5" key="1">
    <citation type="submission" date="2020-10" db="EMBL/GenBank/DDBJ databases">
        <title>Unveiling of a novel bifunctional photoreceptor, Dualchrome1, isolated from a cosmopolitan green alga.</title>
        <authorList>
            <person name="Suzuki S."/>
            <person name="Kawachi M."/>
        </authorList>
    </citation>
    <scope>NUCLEOTIDE SEQUENCE</scope>
    <source>
        <strain evidence="5">NIES 2893</strain>
    </source>
</reference>
<dbReference type="SUPFAM" id="SSF143456">
    <property type="entry name" value="VC0467-like"/>
    <property type="match status" value="1"/>
</dbReference>
<keyword evidence="6" id="KW-1185">Reference proteome</keyword>
<dbReference type="Gene3D" id="3.40.1740.10">
    <property type="entry name" value="VC0467-like"/>
    <property type="match status" value="1"/>
</dbReference>
<keyword evidence="2" id="KW-0863">Zinc-finger</keyword>
<dbReference type="Proteomes" id="UP000660262">
    <property type="component" value="Unassembled WGS sequence"/>
</dbReference>
<dbReference type="CDD" id="cd16495">
    <property type="entry name" value="RING_CH-C4HC3_MARCH"/>
    <property type="match status" value="1"/>
</dbReference>
<dbReference type="InterPro" id="IPR011016">
    <property type="entry name" value="Znf_RING-CH"/>
</dbReference>
<feature type="domain" description="RING-CH-type" evidence="4">
    <location>
        <begin position="17"/>
        <end position="98"/>
    </location>
</feature>
<dbReference type="Pfam" id="PF12906">
    <property type="entry name" value="RINGv"/>
    <property type="match status" value="1"/>
</dbReference>
<evidence type="ECO:0000259" key="4">
    <source>
        <dbReference type="PROSITE" id="PS51292"/>
    </source>
</evidence>
<dbReference type="Gene3D" id="3.30.40.10">
    <property type="entry name" value="Zinc/RING finger domain, C3HC4 (zinc finger)"/>
    <property type="match status" value="1"/>
</dbReference>
<protein>
    <recommendedName>
        <fullName evidence="4">RING-CH-type domain-containing protein</fullName>
    </recommendedName>
</protein>